<evidence type="ECO:0000259" key="4">
    <source>
        <dbReference type="Pfam" id="PF13649"/>
    </source>
</evidence>
<dbReference type="InterPro" id="IPR011990">
    <property type="entry name" value="TPR-like_helical_dom_sf"/>
</dbReference>
<dbReference type="PANTHER" id="PTHR44858:SF1">
    <property type="entry name" value="UDP-N-ACETYLGLUCOSAMINE--PEPTIDE N-ACETYLGLUCOSAMINYLTRANSFERASE SPINDLY-RELATED"/>
    <property type="match status" value="1"/>
</dbReference>
<evidence type="ECO:0000256" key="3">
    <source>
        <dbReference type="PROSITE-ProRule" id="PRU00339"/>
    </source>
</evidence>
<dbReference type="InterPro" id="IPR019734">
    <property type="entry name" value="TPR_rpt"/>
</dbReference>
<proteinExistence type="predicted"/>
<dbReference type="RefSeq" id="WP_201686387.1">
    <property type="nucleotide sequence ID" value="NZ_JAEQNA010000013.1"/>
</dbReference>
<gene>
    <name evidence="5" type="ORF">JI739_23125</name>
</gene>
<feature type="repeat" description="TPR" evidence="3">
    <location>
        <begin position="8"/>
        <end position="41"/>
    </location>
</feature>
<dbReference type="PROSITE" id="PS50293">
    <property type="entry name" value="TPR_REGION"/>
    <property type="match status" value="1"/>
</dbReference>
<dbReference type="SUPFAM" id="SSF48452">
    <property type="entry name" value="TPR-like"/>
    <property type="match status" value="1"/>
</dbReference>
<feature type="domain" description="Methyltransferase" evidence="4">
    <location>
        <begin position="209"/>
        <end position="296"/>
    </location>
</feature>
<sequence>MSPDVERARALFLAGVQHFESGRLEPAEVAFAAALDLAPGRPSVLTNLGVVRVRLGRFDEALPLLDQALAQEPGNVEALVHRAMALAELDRPVQALRDTERALAVAPAVGKAWGLRGSLLKELGRHDEAAQALQRAIELGSDVDLHRYVLAGIRGDQAPAAPPRAYVEQLFDNYAGGFDAHLTGPLAYQAPRVLLERLQQAGHRFDHAADLGCGTGLCGPWLRSMARQVTGVDVSARMLEQARAKHVYDELVHADLVDYLRGPVGPFDLVVAADVFIYVGALEPVFAALVPRLRPGAQLCFSVEESEGEALALRPSLRYAHSEASIAQLAAAHGLQLAHLLRGPIRIDQGQPVAGLFAWMARR</sequence>
<evidence type="ECO:0000256" key="1">
    <source>
        <dbReference type="ARBA" id="ARBA00022737"/>
    </source>
</evidence>
<organism evidence="5 6">
    <name type="scientific">Ramlibacter aurantiacus</name>
    <dbReference type="NCBI Taxonomy" id="2801330"/>
    <lineage>
        <taxon>Bacteria</taxon>
        <taxon>Pseudomonadati</taxon>
        <taxon>Pseudomonadota</taxon>
        <taxon>Betaproteobacteria</taxon>
        <taxon>Burkholderiales</taxon>
        <taxon>Comamonadaceae</taxon>
        <taxon>Ramlibacter</taxon>
    </lineage>
</organism>
<dbReference type="InterPro" id="IPR029063">
    <property type="entry name" value="SAM-dependent_MTases_sf"/>
</dbReference>
<evidence type="ECO:0000256" key="2">
    <source>
        <dbReference type="ARBA" id="ARBA00022803"/>
    </source>
</evidence>
<dbReference type="AlphaFoldDB" id="A0A937D7E7"/>
<dbReference type="SMART" id="SM00028">
    <property type="entry name" value="TPR"/>
    <property type="match status" value="4"/>
</dbReference>
<keyword evidence="1" id="KW-0677">Repeat</keyword>
<dbReference type="Gene3D" id="1.25.40.10">
    <property type="entry name" value="Tetratricopeptide repeat domain"/>
    <property type="match status" value="2"/>
</dbReference>
<reference evidence="5" key="1">
    <citation type="submission" date="2021-01" db="EMBL/GenBank/DDBJ databases">
        <title>Ramlibacter sp. strain AW1 16S ribosomal RNA gene Genome sequencing and assembly.</title>
        <authorList>
            <person name="Kang M."/>
        </authorList>
    </citation>
    <scope>NUCLEOTIDE SEQUENCE</scope>
    <source>
        <strain evidence="5">AW1</strain>
    </source>
</reference>
<evidence type="ECO:0000313" key="6">
    <source>
        <dbReference type="Proteomes" id="UP000613011"/>
    </source>
</evidence>
<dbReference type="PROSITE" id="PS50005">
    <property type="entry name" value="TPR"/>
    <property type="match status" value="3"/>
</dbReference>
<keyword evidence="2 3" id="KW-0802">TPR repeat</keyword>
<dbReference type="Pfam" id="PF13649">
    <property type="entry name" value="Methyltransf_25"/>
    <property type="match status" value="1"/>
</dbReference>
<keyword evidence="6" id="KW-1185">Reference proteome</keyword>
<dbReference type="Gene3D" id="3.40.50.150">
    <property type="entry name" value="Vaccinia Virus protein VP39"/>
    <property type="match status" value="1"/>
</dbReference>
<dbReference type="PANTHER" id="PTHR44858">
    <property type="entry name" value="TETRATRICOPEPTIDE REPEAT PROTEIN 6"/>
    <property type="match status" value="1"/>
</dbReference>
<protein>
    <submittedName>
        <fullName evidence="5">Tetratricopeptide repeat protein</fullName>
    </submittedName>
</protein>
<name>A0A937D7E7_9BURK</name>
<dbReference type="EMBL" id="JAEQNA010000013">
    <property type="protein sequence ID" value="MBL0423247.1"/>
    <property type="molecule type" value="Genomic_DNA"/>
</dbReference>
<feature type="repeat" description="TPR" evidence="3">
    <location>
        <begin position="110"/>
        <end position="143"/>
    </location>
</feature>
<dbReference type="Proteomes" id="UP000613011">
    <property type="component" value="Unassembled WGS sequence"/>
</dbReference>
<dbReference type="Pfam" id="PF14559">
    <property type="entry name" value="TPR_19"/>
    <property type="match status" value="1"/>
</dbReference>
<accession>A0A937D7E7</accession>
<evidence type="ECO:0000313" key="5">
    <source>
        <dbReference type="EMBL" id="MBL0423247.1"/>
    </source>
</evidence>
<dbReference type="SUPFAM" id="SSF53335">
    <property type="entry name" value="S-adenosyl-L-methionine-dependent methyltransferases"/>
    <property type="match status" value="1"/>
</dbReference>
<comment type="caution">
    <text evidence="5">The sequence shown here is derived from an EMBL/GenBank/DDBJ whole genome shotgun (WGS) entry which is preliminary data.</text>
</comment>
<dbReference type="CDD" id="cd02440">
    <property type="entry name" value="AdoMet_MTases"/>
    <property type="match status" value="1"/>
</dbReference>
<dbReference type="InterPro" id="IPR041698">
    <property type="entry name" value="Methyltransf_25"/>
</dbReference>
<dbReference type="Pfam" id="PF13432">
    <property type="entry name" value="TPR_16"/>
    <property type="match status" value="1"/>
</dbReference>
<feature type="repeat" description="TPR" evidence="3">
    <location>
        <begin position="42"/>
        <end position="75"/>
    </location>
</feature>
<dbReference type="InterPro" id="IPR050498">
    <property type="entry name" value="Ycf3"/>
</dbReference>